<dbReference type="Proteomes" id="UP000295680">
    <property type="component" value="Unassembled WGS sequence"/>
</dbReference>
<name>A0A4V2S6S6_9PSEU</name>
<reference evidence="2 3" key="1">
    <citation type="submission" date="2019-03" db="EMBL/GenBank/DDBJ databases">
        <title>Genomic Encyclopedia of Type Strains, Phase IV (KMG-IV): sequencing the most valuable type-strain genomes for metagenomic binning, comparative biology and taxonomic classification.</title>
        <authorList>
            <person name="Goeker M."/>
        </authorList>
    </citation>
    <scope>NUCLEOTIDE SEQUENCE [LARGE SCALE GENOMIC DNA]</scope>
    <source>
        <strain evidence="2 3">DSM 45934</strain>
    </source>
</reference>
<feature type="region of interest" description="Disordered" evidence="1">
    <location>
        <begin position="57"/>
        <end position="116"/>
    </location>
</feature>
<dbReference type="AlphaFoldDB" id="A0A4V2S6S6"/>
<organism evidence="2 3">
    <name type="scientific">Actinocrispum wychmicini</name>
    <dbReference type="NCBI Taxonomy" id="1213861"/>
    <lineage>
        <taxon>Bacteria</taxon>
        <taxon>Bacillati</taxon>
        <taxon>Actinomycetota</taxon>
        <taxon>Actinomycetes</taxon>
        <taxon>Pseudonocardiales</taxon>
        <taxon>Pseudonocardiaceae</taxon>
        <taxon>Actinocrispum</taxon>
    </lineage>
</organism>
<proteinExistence type="predicted"/>
<evidence type="ECO:0000313" key="3">
    <source>
        <dbReference type="Proteomes" id="UP000295680"/>
    </source>
</evidence>
<feature type="region of interest" description="Disordered" evidence="1">
    <location>
        <begin position="156"/>
        <end position="201"/>
    </location>
</feature>
<feature type="compositionally biased region" description="Polar residues" evidence="1">
    <location>
        <begin position="187"/>
        <end position="199"/>
    </location>
</feature>
<dbReference type="EMBL" id="SLWS01000006">
    <property type="protein sequence ID" value="TCO57210.1"/>
    <property type="molecule type" value="Genomic_DNA"/>
</dbReference>
<accession>A0A4V2S6S6</accession>
<protein>
    <submittedName>
        <fullName evidence="2">Uncharacterized protein</fullName>
    </submittedName>
</protein>
<sequence>MRSARGCRVPRLRCCGAVEPGLWSPCARRPKSPGRRGRTRRHVWVGVHRSGCRSVAESGGAALGPSACARGSVPAGRRGGGRCAARRGPRPAPAGSRRRPCGTGQRDQPFDPRRAGPVQEVVRTWSIVDPPVGHRVVQVAMTPPVLRHQRQIPTSVRTGLSVHSTASANSNGPPAESGIGRTHGETRTTAPAPSESSSGDCGMPAGLPWLRCFAVMPNRVMLNRTVIEDCIPSRFRGVGA</sequence>
<comment type="caution">
    <text evidence="2">The sequence shown here is derived from an EMBL/GenBank/DDBJ whole genome shotgun (WGS) entry which is preliminary data.</text>
</comment>
<keyword evidence="3" id="KW-1185">Reference proteome</keyword>
<evidence type="ECO:0000256" key="1">
    <source>
        <dbReference type="SAM" id="MobiDB-lite"/>
    </source>
</evidence>
<evidence type="ECO:0000313" key="2">
    <source>
        <dbReference type="EMBL" id="TCO57210.1"/>
    </source>
</evidence>
<feature type="compositionally biased region" description="Polar residues" evidence="1">
    <location>
        <begin position="156"/>
        <end position="172"/>
    </location>
</feature>
<gene>
    <name evidence="2" type="ORF">EV192_106687</name>
</gene>